<evidence type="ECO:0000256" key="2">
    <source>
        <dbReference type="ARBA" id="ARBA00009077"/>
    </source>
</evidence>
<dbReference type="EMBL" id="JBHILM010000046">
    <property type="protein sequence ID" value="MFB5684696.1"/>
    <property type="molecule type" value="Genomic_DNA"/>
</dbReference>
<evidence type="ECO:0000256" key="5">
    <source>
        <dbReference type="ARBA" id="ARBA00022898"/>
    </source>
</evidence>
<proteinExistence type="inferred from homology"/>
<protein>
    <recommendedName>
        <fullName evidence="3">cysteine-S-conjugate beta-lyase</fullName>
        <ecNumber evidence="3">4.4.1.13</ecNumber>
    </recommendedName>
</protein>
<evidence type="ECO:0000313" key="9">
    <source>
        <dbReference type="EMBL" id="MFB5684696.1"/>
    </source>
</evidence>
<keyword evidence="4" id="KW-0028">Amino-acid biosynthesis</keyword>
<dbReference type="EC" id="4.4.1.13" evidence="3"/>
<keyword evidence="9" id="KW-0808">Transferase</keyword>
<dbReference type="PIRSF" id="PIRSF001434">
    <property type="entry name" value="CGS"/>
    <property type="match status" value="1"/>
</dbReference>
<dbReference type="Gene3D" id="3.90.1150.10">
    <property type="entry name" value="Aspartate Aminotransferase, domain 1"/>
    <property type="match status" value="1"/>
</dbReference>
<gene>
    <name evidence="9" type="ORF">ACE3NQ_27695</name>
</gene>
<dbReference type="GO" id="GO:0008483">
    <property type="term" value="F:transaminase activity"/>
    <property type="evidence" value="ECO:0007669"/>
    <property type="project" value="UniProtKB-KW"/>
</dbReference>
<dbReference type="CDD" id="cd00614">
    <property type="entry name" value="CGS_like"/>
    <property type="match status" value="1"/>
</dbReference>
<evidence type="ECO:0000256" key="8">
    <source>
        <dbReference type="RuleBase" id="RU362118"/>
    </source>
</evidence>
<evidence type="ECO:0000256" key="7">
    <source>
        <dbReference type="ARBA" id="ARBA00023239"/>
    </source>
</evidence>
<reference evidence="9 10" key="1">
    <citation type="submission" date="2024-09" db="EMBL/GenBank/DDBJ databases">
        <authorList>
            <person name="Ruan L."/>
        </authorList>
    </citation>
    <scope>NUCLEOTIDE SEQUENCE [LARGE SCALE GENOMIC DNA]</scope>
    <source>
        <strain evidence="9 10">D33</strain>
    </source>
</reference>
<keyword evidence="10" id="KW-1185">Reference proteome</keyword>
<organism evidence="9 10">
    <name type="scientific">Paenibacillus terreus</name>
    <dbReference type="NCBI Taxonomy" id="1387834"/>
    <lineage>
        <taxon>Bacteria</taxon>
        <taxon>Bacillati</taxon>
        <taxon>Bacillota</taxon>
        <taxon>Bacilli</taxon>
        <taxon>Bacillales</taxon>
        <taxon>Paenibacillaceae</taxon>
        <taxon>Paenibacillus</taxon>
    </lineage>
</organism>
<evidence type="ECO:0000256" key="6">
    <source>
        <dbReference type="ARBA" id="ARBA00023167"/>
    </source>
</evidence>
<dbReference type="RefSeq" id="WP_375528365.1">
    <property type="nucleotide sequence ID" value="NZ_JBHILM010000046.1"/>
</dbReference>
<sequence>MSGDGKRKEEEQVLKFGTRLLHFGAEIDSQTGASSVPIYQASTFHHHDIFNPPQHDYSRSGNPTRQALEDYIALLEGGVRGFAYSSGMAAISSAFMMLSAGDHIIVTEDVYGGTYRLLTKILNRMNIESTFVDMTKLDEVRQALKPNTKAVYMETPSNPTLKITDIEAVTSWAHEHELITLLDNTFMTPYYQRPIELGVDIVLHSATKFLGGHSDVLAGLAVARTEALAARLKQLQNGLGTVLGVQESWLLMRGMKTLQARMAHSEQSARRLAEWLHAREDIQAVYYPGLADHPGRDIHEKQSSGYGAVVSFDVGSGERAKALLNRVRLPIVAVSLGAVESILSYPAMMSHAAMPHSVRLERGITDGLLRFSVGLEDIGDLISDLEQALQFE</sequence>
<dbReference type="PANTHER" id="PTHR11808:SF50">
    <property type="entry name" value="CYSTATHIONINE BETA-LYASE"/>
    <property type="match status" value="1"/>
</dbReference>
<dbReference type="Proteomes" id="UP001580407">
    <property type="component" value="Unassembled WGS sequence"/>
</dbReference>
<dbReference type="InterPro" id="IPR000277">
    <property type="entry name" value="Cys/Met-Metab_PyrdxlP-dep_enz"/>
</dbReference>
<comment type="caution">
    <text evidence="9">The sequence shown here is derived from an EMBL/GenBank/DDBJ whole genome shotgun (WGS) entry which is preliminary data.</text>
</comment>
<evidence type="ECO:0000256" key="3">
    <source>
        <dbReference type="ARBA" id="ARBA00012224"/>
    </source>
</evidence>
<name>A0ABV5BG58_9BACL</name>
<dbReference type="SUPFAM" id="SSF53383">
    <property type="entry name" value="PLP-dependent transferases"/>
    <property type="match status" value="1"/>
</dbReference>
<keyword evidence="9" id="KW-0032">Aminotransferase</keyword>
<dbReference type="PROSITE" id="PS00868">
    <property type="entry name" value="CYS_MET_METAB_PP"/>
    <property type="match status" value="1"/>
</dbReference>
<dbReference type="Gene3D" id="3.40.640.10">
    <property type="entry name" value="Type I PLP-dependent aspartate aminotransferase-like (Major domain)"/>
    <property type="match status" value="1"/>
</dbReference>
<dbReference type="PANTHER" id="PTHR11808">
    <property type="entry name" value="TRANS-SULFURATION ENZYME FAMILY MEMBER"/>
    <property type="match status" value="1"/>
</dbReference>
<accession>A0ABV5BG58</accession>
<dbReference type="InterPro" id="IPR015421">
    <property type="entry name" value="PyrdxlP-dep_Trfase_major"/>
</dbReference>
<keyword evidence="6" id="KW-0486">Methionine biosynthesis</keyword>
<dbReference type="InterPro" id="IPR015424">
    <property type="entry name" value="PyrdxlP-dep_Trfase"/>
</dbReference>
<comment type="cofactor">
    <cofactor evidence="1 8">
        <name>pyridoxal 5'-phosphate</name>
        <dbReference type="ChEBI" id="CHEBI:597326"/>
    </cofactor>
</comment>
<dbReference type="InterPro" id="IPR015422">
    <property type="entry name" value="PyrdxlP-dep_Trfase_small"/>
</dbReference>
<comment type="similarity">
    <text evidence="2 8">Belongs to the trans-sulfuration enzymes family.</text>
</comment>
<keyword evidence="7" id="KW-0456">Lyase</keyword>
<keyword evidence="5 8" id="KW-0663">Pyridoxal phosphate</keyword>
<evidence type="ECO:0000256" key="4">
    <source>
        <dbReference type="ARBA" id="ARBA00022605"/>
    </source>
</evidence>
<dbReference type="Pfam" id="PF01053">
    <property type="entry name" value="Cys_Met_Meta_PP"/>
    <property type="match status" value="1"/>
</dbReference>
<evidence type="ECO:0000256" key="1">
    <source>
        <dbReference type="ARBA" id="ARBA00001933"/>
    </source>
</evidence>
<evidence type="ECO:0000313" key="10">
    <source>
        <dbReference type="Proteomes" id="UP001580407"/>
    </source>
</evidence>
<dbReference type="InterPro" id="IPR054542">
    <property type="entry name" value="Cys_met_metab_PP"/>
</dbReference>